<feature type="compositionally biased region" description="Low complexity" evidence="1">
    <location>
        <begin position="232"/>
        <end position="242"/>
    </location>
</feature>
<dbReference type="Proteomes" id="UP000029964">
    <property type="component" value="Unassembled WGS sequence"/>
</dbReference>
<dbReference type="EMBL" id="JPKY01000078">
    <property type="protein sequence ID" value="KFH43079.1"/>
    <property type="molecule type" value="Genomic_DNA"/>
</dbReference>
<feature type="compositionally biased region" description="Basic and acidic residues" evidence="1">
    <location>
        <begin position="1"/>
        <end position="10"/>
    </location>
</feature>
<proteinExistence type="predicted"/>
<comment type="caution">
    <text evidence="2">The sequence shown here is derived from an EMBL/GenBank/DDBJ whole genome shotgun (WGS) entry which is preliminary data.</text>
</comment>
<reference evidence="3" key="1">
    <citation type="journal article" date="2014" name="Genome Announc.">
        <title>Genome sequence and annotation of Acremonium chrysogenum, producer of the beta-lactam antibiotic cephalosporin C.</title>
        <authorList>
            <person name="Terfehr D."/>
            <person name="Dahlmann T.A."/>
            <person name="Specht T."/>
            <person name="Zadra I."/>
            <person name="Kuernsteiner H."/>
            <person name="Kueck U."/>
        </authorList>
    </citation>
    <scope>NUCLEOTIDE SEQUENCE [LARGE SCALE GENOMIC DNA]</scope>
    <source>
        <strain evidence="3">ATCC 11550 / CBS 779.69 / DSM 880 / IAM 14645 / JCM 23072 / IMI 49137</strain>
    </source>
</reference>
<feature type="compositionally biased region" description="Basic and acidic residues" evidence="1">
    <location>
        <begin position="177"/>
        <end position="193"/>
    </location>
</feature>
<evidence type="ECO:0000313" key="3">
    <source>
        <dbReference type="Proteomes" id="UP000029964"/>
    </source>
</evidence>
<dbReference type="PANTHER" id="PTHR46603:SF1">
    <property type="entry name" value="ABSCISSION_NOCUT CHECKPOINT REGULATOR"/>
    <property type="match status" value="1"/>
</dbReference>
<dbReference type="CDD" id="cd19817">
    <property type="entry name" value="Bbox1_ANCHR-like"/>
    <property type="match status" value="1"/>
</dbReference>
<accession>A0A086T147</accession>
<dbReference type="STRING" id="857340.A0A086T147"/>
<protein>
    <submittedName>
        <fullName evidence="2">Abscission/NoCut checkpoint regulator-like protein</fullName>
    </submittedName>
</protein>
<dbReference type="InterPro" id="IPR044553">
    <property type="entry name" value="Bbox1_ANCHR"/>
</dbReference>
<evidence type="ECO:0000313" key="2">
    <source>
        <dbReference type="EMBL" id="KFH43079.1"/>
    </source>
</evidence>
<feature type="compositionally biased region" description="Low complexity" evidence="1">
    <location>
        <begin position="58"/>
        <end position="69"/>
    </location>
</feature>
<name>A0A086T147_HAPC1</name>
<dbReference type="OrthoDB" id="5407799at2759"/>
<keyword evidence="3" id="KW-1185">Reference proteome</keyword>
<dbReference type="HOGENOM" id="CLU_037982_1_0_1"/>
<evidence type="ECO:0000256" key="1">
    <source>
        <dbReference type="SAM" id="MobiDB-lite"/>
    </source>
</evidence>
<sequence>MPNEVDKSLLDRLQALRGSTPERPAPAKIEIDVIQRKGTPTPEDTLAARLKSLRSQESSPSSVKVAPPSSQRPSSTSLAEKSPILGAPRLTAENEKVPREEDDDVDAVFQTDDQTLEELLGDVGAGETFTAEPDDEKVRELLEELSQAIPKDGESRDDETGGGGRGERDSDDSDGEEMQRDVDEVIARFRDEIQVEAALSRAAPRTPSDTPDQDKPPIDSDTDDQQPPPDITLPSVPTDTTSPSPPNPPSSSIDDITARLSALRATSTSPSLDLPSVPTSKPAKAPKRLESRTTYTDDDVESWCTVCLADATLLCLGCADTDEGKEGDPYCVRCWREMHVGPAAAFDDRDHKAVQLTRAPKRDKANKAVALGA</sequence>
<feature type="region of interest" description="Disordered" evidence="1">
    <location>
        <begin position="119"/>
        <end position="295"/>
    </location>
</feature>
<dbReference type="PANTHER" id="PTHR46603">
    <property type="entry name" value="ABSCISSION/NOCUT CHECKPOINT REGULATOR"/>
    <property type="match status" value="1"/>
</dbReference>
<organism evidence="2 3">
    <name type="scientific">Hapsidospora chrysogenum (strain ATCC 11550 / CBS 779.69 / DSM 880 / IAM 14645 / JCM 23072 / IMI 49137)</name>
    <name type="common">Acremonium chrysogenum</name>
    <dbReference type="NCBI Taxonomy" id="857340"/>
    <lineage>
        <taxon>Eukaryota</taxon>
        <taxon>Fungi</taxon>
        <taxon>Dikarya</taxon>
        <taxon>Ascomycota</taxon>
        <taxon>Pezizomycotina</taxon>
        <taxon>Sordariomycetes</taxon>
        <taxon>Hypocreomycetidae</taxon>
        <taxon>Hypocreales</taxon>
        <taxon>Bionectriaceae</taxon>
        <taxon>Hapsidospora</taxon>
    </lineage>
</organism>
<gene>
    <name evidence="2" type="ORF">ACRE_062000</name>
</gene>
<dbReference type="AlphaFoldDB" id="A0A086T147"/>
<dbReference type="SUPFAM" id="SSF57845">
    <property type="entry name" value="B-box zinc-binding domain"/>
    <property type="match status" value="1"/>
</dbReference>
<feature type="region of interest" description="Disordered" evidence="1">
    <location>
        <begin position="1"/>
        <end position="106"/>
    </location>
</feature>